<organism evidence="4 5">
    <name type="scientific">Halococcus saccharolyticus DSM 5350</name>
    <dbReference type="NCBI Taxonomy" id="1227455"/>
    <lineage>
        <taxon>Archaea</taxon>
        <taxon>Methanobacteriati</taxon>
        <taxon>Methanobacteriota</taxon>
        <taxon>Stenosarchaea group</taxon>
        <taxon>Halobacteria</taxon>
        <taxon>Halobacteriales</taxon>
        <taxon>Halococcaceae</taxon>
        <taxon>Halococcus</taxon>
    </lineage>
</organism>
<dbReference type="PATRIC" id="fig|1227455.4.peg.2736"/>
<reference evidence="4 5" key="1">
    <citation type="journal article" date="2014" name="PLoS Genet.">
        <title>Phylogenetically driven sequencing of extremely halophilic archaea reveals strategies for static and dynamic osmo-response.</title>
        <authorList>
            <person name="Becker E.A."/>
            <person name="Seitzer P.M."/>
            <person name="Tritt A."/>
            <person name="Larsen D."/>
            <person name="Krusor M."/>
            <person name="Yao A.I."/>
            <person name="Wu D."/>
            <person name="Madern D."/>
            <person name="Eisen J.A."/>
            <person name="Darling A.E."/>
            <person name="Facciotti M.T."/>
        </authorList>
    </citation>
    <scope>NUCLEOTIDE SEQUENCE [LARGE SCALE GENOMIC DNA]</scope>
    <source>
        <strain evidence="4 5">DSM 5350</strain>
    </source>
</reference>
<dbReference type="OrthoDB" id="142306at2157"/>
<dbReference type="PROSITE" id="PS50966">
    <property type="entry name" value="ZF_SWIM"/>
    <property type="match status" value="1"/>
</dbReference>
<dbReference type="EMBL" id="AOMD01000029">
    <property type="protein sequence ID" value="EMA43559.1"/>
    <property type="molecule type" value="Genomic_DNA"/>
</dbReference>
<dbReference type="InParanoid" id="M0MFV7"/>
<evidence type="ECO:0000313" key="5">
    <source>
        <dbReference type="Proteomes" id="UP000011669"/>
    </source>
</evidence>
<feature type="domain" description="SWIM-type" evidence="3">
    <location>
        <begin position="64"/>
        <end position="98"/>
    </location>
</feature>
<dbReference type="AlphaFoldDB" id="M0MFV7"/>
<dbReference type="RefSeq" id="WP_006078540.1">
    <property type="nucleotide sequence ID" value="NZ_AOMD01000029.1"/>
</dbReference>
<gene>
    <name evidence="4" type="ORF">C449_13407</name>
</gene>
<accession>M0MFV7</accession>
<dbReference type="InterPro" id="IPR007527">
    <property type="entry name" value="Znf_SWIM"/>
</dbReference>
<keyword evidence="1" id="KW-0863">Zinc-finger</keyword>
<keyword evidence="5" id="KW-1185">Reference proteome</keyword>
<name>M0MFV7_9EURY</name>
<feature type="compositionally biased region" description="Acidic residues" evidence="2">
    <location>
        <begin position="12"/>
        <end position="23"/>
    </location>
</feature>
<feature type="region of interest" description="Disordered" evidence="2">
    <location>
        <begin position="1"/>
        <end position="25"/>
    </location>
</feature>
<keyword evidence="1" id="KW-0862">Zinc</keyword>
<evidence type="ECO:0000313" key="4">
    <source>
        <dbReference type="EMBL" id="EMA43559.1"/>
    </source>
</evidence>
<protein>
    <submittedName>
        <fullName evidence="4">Zinc finger SWIM domain-containing protein</fullName>
    </submittedName>
</protein>
<sequence>MAIAQSATLDAGADENSPDMDDLDAAKRRGVRARRESMIVVPQTDDEGVCIGIYDVHSESGEHYMVVLDQPECCDCPDTEYNGAENCKHRRRVALEITEEGCPAPGQEIGDYADTLDSHREALREDLETVAGMLDPLAD</sequence>
<evidence type="ECO:0000256" key="1">
    <source>
        <dbReference type="PROSITE-ProRule" id="PRU00325"/>
    </source>
</evidence>
<dbReference type="Proteomes" id="UP000011669">
    <property type="component" value="Unassembled WGS sequence"/>
</dbReference>
<evidence type="ECO:0000259" key="3">
    <source>
        <dbReference type="PROSITE" id="PS50966"/>
    </source>
</evidence>
<dbReference type="GO" id="GO:0008270">
    <property type="term" value="F:zinc ion binding"/>
    <property type="evidence" value="ECO:0007669"/>
    <property type="project" value="UniProtKB-KW"/>
</dbReference>
<evidence type="ECO:0000256" key="2">
    <source>
        <dbReference type="SAM" id="MobiDB-lite"/>
    </source>
</evidence>
<comment type="caution">
    <text evidence="4">The sequence shown here is derived from an EMBL/GenBank/DDBJ whole genome shotgun (WGS) entry which is preliminary data.</text>
</comment>
<keyword evidence="1" id="KW-0479">Metal-binding</keyword>
<proteinExistence type="predicted"/>